<dbReference type="InterPro" id="IPR008271">
    <property type="entry name" value="Ser/Thr_kinase_AS"/>
</dbReference>
<evidence type="ECO:0000256" key="1">
    <source>
        <dbReference type="ARBA" id="ARBA00022741"/>
    </source>
</evidence>
<dbReference type="PANTHER" id="PTHR24346">
    <property type="entry name" value="MAP/MICROTUBULE AFFINITY-REGULATING KINASE"/>
    <property type="match status" value="1"/>
</dbReference>
<dbReference type="PROSITE" id="PS00107">
    <property type="entry name" value="PROTEIN_KINASE_ATP"/>
    <property type="match status" value="1"/>
</dbReference>
<evidence type="ECO:0000313" key="7">
    <source>
        <dbReference type="Proteomes" id="UP000193467"/>
    </source>
</evidence>
<organism evidence="6 7">
    <name type="scientific">Leucosporidium creatinivorum</name>
    <dbReference type="NCBI Taxonomy" id="106004"/>
    <lineage>
        <taxon>Eukaryota</taxon>
        <taxon>Fungi</taxon>
        <taxon>Dikarya</taxon>
        <taxon>Basidiomycota</taxon>
        <taxon>Pucciniomycotina</taxon>
        <taxon>Microbotryomycetes</taxon>
        <taxon>Leucosporidiales</taxon>
        <taxon>Leucosporidium</taxon>
    </lineage>
</organism>
<sequence length="360" mass="39732">MSVDPTSSPQPGAHFHLQYEPLELIGAGGFGFVLKVARRADGTQFAVKLILKSRMARGGLIRSKWEAAPGLEQWSDGTLVVPLEAYIMRKATHESVVGFVDLFADVHYFYLVMEHHGASWRKPDAHPQAVRLPPTPPLTPPTPSFPLHPDTLARPGYRRSPSLQSLGFTTISNPPSPVSTPMFRRSSSSDLFECIEAHNSFSETIARGLFKQVVNVVCDLRLRGICHRDIKDENLVVDANGIVKLIDFGSAILFDPSLPLPLFDRFAGTTNAAPAEVLNCQPFQLFPAEIWSLGVLLSILLTGSAPFPTREAAKRGQRVSTRGRLSPAVEDLLNACFLVDPKERITLEEIQEHPWMSPKI</sequence>
<dbReference type="GO" id="GO:0005634">
    <property type="term" value="C:nucleus"/>
    <property type="evidence" value="ECO:0007669"/>
    <property type="project" value="TreeGrafter"/>
</dbReference>
<dbReference type="OrthoDB" id="10252171at2759"/>
<gene>
    <name evidence="6" type="ORF">BCR35DRAFT_294988</name>
</gene>
<keyword evidence="6" id="KW-0418">Kinase</keyword>
<keyword evidence="2 3" id="KW-0067">ATP-binding</keyword>
<keyword evidence="1 3" id="KW-0547">Nucleotide-binding</keyword>
<protein>
    <submittedName>
        <fullName evidence="6">Kinase-like domain-containing protein</fullName>
    </submittedName>
</protein>
<dbReference type="InterPro" id="IPR000719">
    <property type="entry name" value="Prot_kinase_dom"/>
</dbReference>
<proteinExistence type="inferred from homology"/>
<dbReference type="SUPFAM" id="SSF56112">
    <property type="entry name" value="Protein kinase-like (PK-like)"/>
    <property type="match status" value="1"/>
</dbReference>
<keyword evidence="7" id="KW-1185">Reference proteome</keyword>
<dbReference type="GO" id="GO:0035556">
    <property type="term" value="P:intracellular signal transduction"/>
    <property type="evidence" value="ECO:0007669"/>
    <property type="project" value="TreeGrafter"/>
</dbReference>
<dbReference type="GO" id="GO:0045719">
    <property type="term" value="P:negative regulation of glycogen biosynthetic process"/>
    <property type="evidence" value="ECO:0007669"/>
    <property type="project" value="TreeGrafter"/>
</dbReference>
<evidence type="ECO:0000259" key="5">
    <source>
        <dbReference type="PROSITE" id="PS50011"/>
    </source>
</evidence>
<name>A0A1Y2E4Z7_9BASI</name>
<dbReference type="PROSITE" id="PS00108">
    <property type="entry name" value="PROTEIN_KINASE_ST"/>
    <property type="match status" value="1"/>
</dbReference>
<dbReference type="Gene3D" id="3.30.200.20">
    <property type="entry name" value="Phosphorylase Kinase, domain 1"/>
    <property type="match status" value="1"/>
</dbReference>
<dbReference type="SMART" id="SM00220">
    <property type="entry name" value="S_TKc"/>
    <property type="match status" value="1"/>
</dbReference>
<dbReference type="Pfam" id="PF00069">
    <property type="entry name" value="Pkinase"/>
    <property type="match status" value="1"/>
</dbReference>
<keyword evidence="4" id="KW-0723">Serine/threonine-protein kinase</keyword>
<dbReference type="STRING" id="106004.A0A1Y2E4Z7"/>
<dbReference type="Gene3D" id="1.10.510.10">
    <property type="entry name" value="Transferase(Phosphotransferase) domain 1"/>
    <property type="match status" value="1"/>
</dbReference>
<keyword evidence="6" id="KW-0808">Transferase</keyword>
<dbReference type="Proteomes" id="UP000193467">
    <property type="component" value="Unassembled WGS sequence"/>
</dbReference>
<dbReference type="InterPro" id="IPR017441">
    <property type="entry name" value="Protein_kinase_ATP_BS"/>
</dbReference>
<feature type="domain" description="Protein kinase" evidence="5">
    <location>
        <begin position="19"/>
        <end position="356"/>
    </location>
</feature>
<accession>A0A1Y2E4Z7</accession>
<dbReference type="InterPro" id="IPR011009">
    <property type="entry name" value="Kinase-like_dom_sf"/>
</dbReference>
<comment type="caution">
    <text evidence="6">The sequence shown here is derived from an EMBL/GenBank/DDBJ whole genome shotgun (WGS) entry which is preliminary data.</text>
</comment>
<feature type="binding site" evidence="3">
    <location>
        <position position="52"/>
    </location>
    <ligand>
        <name>ATP</name>
        <dbReference type="ChEBI" id="CHEBI:30616"/>
    </ligand>
</feature>
<dbReference type="PROSITE" id="PS50011">
    <property type="entry name" value="PROTEIN_KINASE_DOM"/>
    <property type="match status" value="1"/>
</dbReference>
<comment type="similarity">
    <text evidence="4">Belongs to the protein kinase superfamily.</text>
</comment>
<evidence type="ECO:0000256" key="3">
    <source>
        <dbReference type="PROSITE-ProRule" id="PRU10141"/>
    </source>
</evidence>
<evidence type="ECO:0000256" key="2">
    <source>
        <dbReference type="ARBA" id="ARBA00022840"/>
    </source>
</evidence>
<reference evidence="6 7" key="1">
    <citation type="submission" date="2016-07" db="EMBL/GenBank/DDBJ databases">
        <title>Pervasive Adenine N6-methylation of Active Genes in Fungi.</title>
        <authorList>
            <consortium name="DOE Joint Genome Institute"/>
            <person name="Mondo S.J."/>
            <person name="Dannebaum R.O."/>
            <person name="Kuo R.C."/>
            <person name="Labutti K."/>
            <person name="Haridas S."/>
            <person name="Kuo A."/>
            <person name="Salamov A."/>
            <person name="Ahrendt S.R."/>
            <person name="Lipzen A."/>
            <person name="Sullivan W."/>
            <person name="Andreopoulos W.B."/>
            <person name="Clum A."/>
            <person name="Lindquist E."/>
            <person name="Daum C."/>
            <person name="Ramamoorthy G.K."/>
            <person name="Gryganskyi A."/>
            <person name="Culley D."/>
            <person name="Magnuson J.K."/>
            <person name="James T.Y."/>
            <person name="O'Malley M.A."/>
            <person name="Stajich J.E."/>
            <person name="Spatafora J.W."/>
            <person name="Visel A."/>
            <person name="Grigoriev I.V."/>
        </authorList>
    </citation>
    <scope>NUCLEOTIDE SEQUENCE [LARGE SCALE GENOMIC DNA]</scope>
    <source>
        <strain evidence="6 7">62-1032</strain>
    </source>
</reference>
<dbReference type="EMBL" id="MCGR01000063">
    <property type="protein sequence ID" value="ORY66643.1"/>
    <property type="molecule type" value="Genomic_DNA"/>
</dbReference>
<evidence type="ECO:0000256" key="4">
    <source>
        <dbReference type="RuleBase" id="RU000304"/>
    </source>
</evidence>
<dbReference type="GO" id="GO:0005829">
    <property type="term" value="C:cytosol"/>
    <property type="evidence" value="ECO:0007669"/>
    <property type="project" value="TreeGrafter"/>
</dbReference>
<dbReference type="GO" id="GO:0005524">
    <property type="term" value="F:ATP binding"/>
    <property type="evidence" value="ECO:0007669"/>
    <property type="project" value="UniProtKB-UniRule"/>
</dbReference>
<dbReference type="InParanoid" id="A0A1Y2E4Z7"/>
<dbReference type="PANTHER" id="PTHR24346:SF72">
    <property type="entry name" value="CAMK PROTEIN KINASE"/>
    <property type="match status" value="1"/>
</dbReference>
<evidence type="ECO:0000313" key="6">
    <source>
        <dbReference type="EMBL" id="ORY66643.1"/>
    </source>
</evidence>
<dbReference type="GO" id="GO:0004674">
    <property type="term" value="F:protein serine/threonine kinase activity"/>
    <property type="evidence" value="ECO:0007669"/>
    <property type="project" value="UniProtKB-KW"/>
</dbReference>
<dbReference type="AlphaFoldDB" id="A0A1Y2E4Z7"/>